<dbReference type="InParanoid" id="A0A1X7V5V3"/>
<feature type="domain" description="DDE-1" evidence="1">
    <location>
        <begin position="3"/>
        <end position="104"/>
    </location>
</feature>
<proteinExistence type="predicted"/>
<protein>
    <recommendedName>
        <fullName evidence="1">DDE-1 domain-containing protein</fullName>
    </recommendedName>
</protein>
<evidence type="ECO:0000313" key="2">
    <source>
        <dbReference type="EnsemblMetazoa" id="Aqu2.1.35361_001"/>
    </source>
</evidence>
<dbReference type="InterPro" id="IPR004875">
    <property type="entry name" value="DDE_SF_endonuclease_dom"/>
</dbReference>
<name>A0A1X7V5V3_AMPQE</name>
<accession>A0A1X7V5V3</accession>
<dbReference type="EnsemblMetazoa" id="Aqu2.1.35361_001">
    <property type="protein sequence ID" value="Aqu2.1.35361_001"/>
    <property type="gene ID" value="Aqu2.1.35361"/>
</dbReference>
<evidence type="ECO:0000259" key="1">
    <source>
        <dbReference type="Pfam" id="PF03184"/>
    </source>
</evidence>
<organism evidence="2">
    <name type="scientific">Amphimedon queenslandica</name>
    <name type="common">Sponge</name>
    <dbReference type="NCBI Taxonomy" id="400682"/>
    <lineage>
        <taxon>Eukaryota</taxon>
        <taxon>Metazoa</taxon>
        <taxon>Porifera</taxon>
        <taxon>Demospongiae</taxon>
        <taxon>Heteroscleromorpha</taxon>
        <taxon>Haplosclerida</taxon>
        <taxon>Niphatidae</taxon>
        <taxon>Amphimedon</taxon>
    </lineage>
</organism>
<reference evidence="2" key="1">
    <citation type="submission" date="2017-05" db="UniProtKB">
        <authorList>
            <consortium name="EnsemblMetazoa"/>
        </authorList>
    </citation>
    <scope>IDENTIFICATION</scope>
</reference>
<dbReference type="AlphaFoldDB" id="A0A1X7V5V3"/>
<dbReference type="OrthoDB" id="6097312at2759"/>
<dbReference type="Pfam" id="PF03184">
    <property type="entry name" value="DDE_1"/>
    <property type="match status" value="1"/>
</dbReference>
<dbReference type="GO" id="GO:0003676">
    <property type="term" value="F:nucleic acid binding"/>
    <property type="evidence" value="ECO:0007669"/>
    <property type="project" value="InterPro"/>
</dbReference>
<sequence length="183" mass="20714">MLDYLHEIIVPYLTRVRESLGVSPEQPALAIFNHLKGQMTSKVLQSLEANHIHSVLIPESCTDKFQPMDVSVNKAAKAFLQREFQNWYANSIMTQKGEFCPLNFTTVAMKHIGAKWLLKMFEHISNNPHLVVNGFIASGITENISDAIETVHKDDTDIVELSLEDQDKYDTDCEATFSSLEED</sequence>